<keyword evidence="4" id="KW-0812">Transmembrane</keyword>
<dbReference type="InterPro" id="IPR050695">
    <property type="entry name" value="N-acetylmuramoyl_amidase_3"/>
</dbReference>
<dbReference type="GO" id="GO:0071555">
    <property type="term" value="P:cell wall organization"/>
    <property type="evidence" value="ECO:0007669"/>
    <property type="project" value="UniProtKB-KW"/>
</dbReference>
<dbReference type="Gene3D" id="2.30.30.40">
    <property type="entry name" value="SH3 Domains"/>
    <property type="match status" value="1"/>
</dbReference>
<protein>
    <submittedName>
        <fullName evidence="6">SH3 domain-containing protein</fullName>
    </submittedName>
</protein>
<reference evidence="6 7" key="1">
    <citation type="submission" date="2020-04" db="EMBL/GenBank/DDBJ databases">
        <title>Genome-Wide Identification of 5-Methylcytosine Sites in Bacterial Genomes By High-Throughput Sequencing of MspJI Restriction Fragments.</title>
        <authorList>
            <person name="Wu V."/>
        </authorList>
    </citation>
    <scope>NUCLEOTIDE SEQUENCE [LARGE SCALE GENOMIC DNA]</scope>
    <source>
        <strain evidence="6 7">S2</strain>
    </source>
</reference>
<dbReference type="PIRSF" id="PIRSF037846">
    <property type="entry name" value="Autolysin_YrvJ_prd"/>
    <property type="match status" value="1"/>
</dbReference>
<dbReference type="SMART" id="SM00646">
    <property type="entry name" value="Ami_3"/>
    <property type="match status" value="1"/>
</dbReference>
<feature type="transmembrane region" description="Helical" evidence="4">
    <location>
        <begin position="6"/>
        <end position="24"/>
    </location>
</feature>
<dbReference type="Pfam" id="PF08239">
    <property type="entry name" value="SH3_3"/>
    <property type="match status" value="1"/>
</dbReference>
<dbReference type="InterPro" id="IPR003646">
    <property type="entry name" value="SH3-like_bac-type"/>
</dbReference>
<keyword evidence="4" id="KW-1133">Transmembrane helix</keyword>
<dbReference type="PANTHER" id="PTHR30404:SF7">
    <property type="entry name" value="CELL WALL AMIDASE LYTH-RELATED"/>
    <property type="match status" value="1"/>
</dbReference>
<dbReference type="SUPFAM" id="SSF53187">
    <property type="entry name" value="Zn-dependent exopeptidases"/>
    <property type="match status" value="1"/>
</dbReference>
<dbReference type="InterPro" id="IPR002508">
    <property type="entry name" value="MurNAc-LAA_cat"/>
</dbReference>
<feature type="compositionally biased region" description="Polar residues" evidence="3">
    <location>
        <begin position="132"/>
        <end position="153"/>
    </location>
</feature>
<name>A0A6H1P6U4_PRIMG</name>
<dbReference type="GO" id="GO:0009253">
    <property type="term" value="P:peptidoglycan catabolic process"/>
    <property type="evidence" value="ECO:0007669"/>
    <property type="project" value="InterPro"/>
</dbReference>
<dbReference type="PANTHER" id="PTHR30404">
    <property type="entry name" value="N-ACETYLMURAMOYL-L-ALANINE AMIDASE"/>
    <property type="match status" value="1"/>
</dbReference>
<accession>A0A6H1P6U4</accession>
<dbReference type="InterPro" id="IPR017293">
    <property type="entry name" value="N-acetylmuramoyl-L-ala_amidase"/>
</dbReference>
<organism evidence="6 7">
    <name type="scientific">Priestia megaterium</name>
    <name type="common">Bacillus megaterium</name>
    <dbReference type="NCBI Taxonomy" id="1404"/>
    <lineage>
        <taxon>Bacteria</taxon>
        <taxon>Bacillati</taxon>
        <taxon>Bacillota</taxon>
        <taxon>Bacilli</taxon>
        <taxon>Bacillales</taxon>
        <taxon>Bacillaceae</taxon>
        <taxon>Priestia</taxon>
    </lineage>
</organism>
<dbReference type="PROSITE" id="PS51781">
    <property type="entry name" value="SH3B"/>
    <property type="match status" value="1"/>
</dbReference>
<dbReference type="EMBL" id="CP051128">
    <property type="protein sequence ID" value="QIZ09152.1"/>
    <property type="molecule type" value="Genomic_DNA"/>
</dbReference>
<evidence type="ECO:0000313" key="7">
    <source>
        <dbReference type="Proteomes" id="UP000501868"/>
    </source>
</evidence>
<proteinExistence type="predicted"/>
<gene>
    <name evidence="6" type="ORF">HFZ78_22610</name>
</gene>
<evidence type="ECO:0000256" key="3">
    <source>
        <dbReference type="SAM" id="MobiDB-lite"/>
    </source>
</evidence>
<evidence type="ECO:0000313" key="6">
    <source>
        <dbReference type="EMBL" id="QIZ09152.1"/>
    </source>
</evidence>
<reference evidence="6 7" key="2">
    <citation type="submission" date="2020-04" db="EMBL/GenBank/DDBJ databases">
        <authorList>
            <person name="Fomenkov A."/>
            <person name="Anton B.P."/>
            <person name="Roberts R.J."/>
        </authorList>
    </citation>
    <scope>NUCLEOTIDE SEQUENCE [LARGE SCALE GENOMIC DNA]</scope>
    <source>
        <strain evidence="6 7">S2</strain>
    </source>
</reference>
<feature type="domain" description="SH3b" evidence="5">
    <location>
        <begin position="66"/>
        <end position="129"/>
    </location>
</feature>
<evidence type="ECO:0000256" key="2">
    <source>
        <dbReference type="ARBA" id="ARBA00023316"/>
    </source>
</evidence>
<feature type="region of interest" description="Disordered" evidence="3">
    <location>
        <begin position="132"/>
        <end position="175"/>
    </location>
</feature>
<dbReference type="CDD" id="cd02696">
    <property type="entry name" value="MurNAc-LAA"/>
    <property type="match status" value="1"/>
</dbReference>
<evidence type="ECO:0000256" key="1">
    <source>
        <dbReference type="ARBA" id="ARBA00022801"/>
    </source>
</evidence>
<dbReference type="Pfam" id="PF01520">
    <property type="entry name" value="Amidase_3"/>
    <property type="match status" value="1"/>
</dbReference>
<dbReference type="AlphaFoldDB" id="A0A6H1P6U4"/>
<dbReference type="GO" id="GO:0008745">
    <property type="term" value="F:N-acetylmuramoyl-L-alanine amidase activity"/>
    <property type="evidence" value="ECO:0007669"/>
    <property type="project" value="InterPro"/>
</dbReference>
<keyword evidence="2" id="KW-0961">Cell wall biogenesis/degradation</keyword>
<dbReference type="GO" id="GO:0030288">
    <property type="term" value="C:outer membrane-bounded periplasmic space"/>
    <property type="evidence" value="ECO:0007669"/>
    <property type="project" value="TreeGrafter"/>
</dbReference>
<evidence type="ECO:0000256" key="4">
    <source>
        <dbReference type="SAM" id="Phobius"/>
    </source>
</evidence>
<keyword evidence="4" id="KW-0472">Membrane</keyword>
<evidence type="ECO:0000259" key="5">
    <source>
        <dbReference type="PROSITE" id="PS51781"/>
    </source>
</evidence>
<dbReference type="Gene3D" id="3.40.630.40">
    <property type="entry name" value="Zn-dependent exopeptidases"/>
    <property type="match status" value="1"/>
</dbReference>
<sequence length="338" mass="37248">MKNLRLINVLVILGIIVLSFLVVLSQKKYQINISSNQAGWVINVKNKQAQVKSKTKTPKRVTPTENIEATVGVNGLNVRDQPSLSSSVIGKLNLGTKITVKDEQPGWAKIESSSGVQGWVYTNYIAKDTASTNETQTVSGSITSTDRTQNSQEPLKGKTIVLDPGHGGSDEGTTSIIGTHEKTLTLVTAKVVKHKLEDAGANVIMTRTNDTYIPLEQRADLSNKNHADAFISFHYNWIEDPSINGLTDFYYQKSRDNILASDILEEVIKTTGLKNDGTRFDDLDVLRNNSRPSTLIELGFLSNKQDDAVVESSAYRDRVAQGVYLGLLDYFSIKEQVT</sequence>
<keyword evidence="1" id="KW-0378">Hydrolase</keyword>
<dbReference type="SMART" id="SM00287">
    <property type="entry name" value="SH3b"/>
    <property type="match status" value="1"/>
</dbReference>
<dbReference type="Proteomes" id="UP000501868">
    <property type="component" value="Chromosome"/>
</dbReference>